<reference evidence="1 2" key="1">
    <citation type="submission" date="2020-02" db="EMBL/GenBank/DDBJ databases">
        <title>Draft genome sequence of Haematococcus lacustris strain NIES-144.</title>
        <authorList>
            <person name="Morimoto D."/>
            <person name="Nakagawa S."/>
            <person name="Yoshida T."/>
            <person name="Sawayama S."/>
        </authorList>
    </citation>
    <scope>NUCLEOTIDE SEQUENCE [LARGE SCALE GENOMIC DNA]</scope>
    <source>
        <strain evidence="1 2">NIES-144</strain>
    </source>
</reference>
<dbReference type="EMBL" id="BLLF01005690">
    <property type="protein sequence ID" value="GFH31519.1"/>
    <property type="molecule type" value="Genomic_DNA"/>
</dbReference>
<gene>
    <name evidence="1" type="ORF">HaLaN_30580</name>
</gene>
<sequence>MRRLMREEQLSACGLQLANGRTLSLAQLRGSARVVICAGTAAQVGDALAAAEPFKTELVRRGVLVVPLPIY</sequence>
<dbReference type="PANTHER" id="PTHR35498:SF1">
    <property type="entry name" value="LOW PSII ACCUMULATION-LIKE PROTEIN"/>
    <property type="match status" value="1"/>
</dbReference>
<proteinExistence type="predicted"/>
<comment type="caution">
    <text evidence="1">The sequence shown here is derived from an EMBL/GenBank/DDBJ whole genome shotgun (WGS) entry which is preliminary data.</text>
</comment>
<feature type="non-terminal residue" evidence="1">
    <location>
        <position position="71"/>
    </location>
</feature>
<evidence type="ECO:0000313" key="1">
    <source>
        <dbReference type="EMBL" id="GFH31519.1"/>
    </source>
</evidence>
<dbReference type="Proteomes" id="UP000485058">
    <property type="component" value="Unassembled WGS sequence"/>
</dbReference>
<feature type="non-terminal residue" evidence="1">
    <location>
        <position position="1"/>
    </location>
</feature>
<evidence type="ECO:0000313" key="2">
    <source>
        <dbReference type="Proteomes" id="UP000485058"/>
    </source>
</evidence>
<dbReference type="PANTHER" id="PTHR35498">
    <property type="entry name" value="PROTEIN LOW PSII ACCUMULATION 1, CHLOROPLASTIC"/>
    <property type="match status" value="1"/>
</dbReference>
<dbReference type="AlphaFoldDB" id="A0A6A0AF49"/>
<protein>
    <submittedName>
        <fullName evidence="1">Uncharacterized protein</fullName>
    </submittedName>
</protein>
<organism evidence="1 2">
    <name type="scientific">Haematococcus lacustris</name>
    <name type="common">Green alga</name>
    <name type="synonym">Haematococcus pluvialis</name>
    <dbReference type="NCBI Taxonomy" id="44745"/>
    <lineage>
        <taxon>Eukaryota</taxon>
        <taxon>Viridiplantae</taxon>
        <taxon>Chlorophyta</taxon>
        <taxon>core chlorophytes</taxon>
        <taxon>Chlorophyceae</taxon>
        <taxon>CS clade</taxon>
        <taxon>Chlamydomonadales</taxon>
        <taxon>Haematococcaceae</taxon>
        <taxon>Haematococcus</taxon>
    </lineage>
</organism>
<keyword evidence="2" id="KW-1185">Reference proteome</keyword>
<accession>A0A6A0AF49</accession>
<name>A0A6A0AF49_HAELA</name>